<dbReference type="SUPFAM" id="SSF51556">
    <property type="entry name" value="Metallo-dependent hydrolases"/>
    <property type="match status" value="1"/>
</dbReference>
<dbReference type="AlphaFoldDB" id="A0A845QJV9"/>
<dbReference type="PANTHER" id="PTHR46124:SF2">
    <property type="entry name" value="D-AMINOACYL-TRNA DEACYLASE"/>
    <property type="match status" value="1"/>
</dbReference>
<reference evidence="3 4" key="1">
    <citation type="submission" date="2018-08" db="EMBL/GenBank/DDBJ databases">
        <title>Murine metabolic-syndrome-specific gut microbial biobank.</title>
        <authorList>
            <person name="Liu C."/>
        </authorList>
    </citation>
    <scope>NUCLEOTIDE SEQUENCE [LARGE SCALE GENOMIC DNA]</scope>
    <source>
        <strain evidence="3 4">28</strain>
    </source>
</reference>
<dbReference type="PROSITE" id="PS01137">
    <property type="entry name" value="TATD_1"/>
    <property type="match status" value="1"/>
</dbReference>
<feature type="binding site" evidence="2">
    <location>
        <position position="93"/>
    </location>
    <ligand>
        <name>a divalent metal cation</name>
        <dbReference type="ChEBI" id="CHEBI:60240"/>
        <label>1</label>
    </ligand>
</feature>
<dbReference type="GO" id="GO:0046872">
    <property type="term" value="F:metal ion binding"/>
    <property type="evidence" value="ECO:0007669"/>
    <property type="project" value="UniProtKB-KW"/>
</dbReference>
<dbReference type="PANTHER" id="PTHR46124">
    <property type="entry name" value="D-AMINOACYL-TRNA DEACYLASE"/>
    <property type="match status" value="1"/>
</dbReference>
<keyword evidence="1" id="KW-0378">Hydrolase</keyword>
<keyword evidence="2" id="KW-0479">Metal-binding</keyword>
<feature type="binding site" evidence="2">
    <location>
        <position position="174"/>
    </location>
    <ligand>
        <name>a divalent metal cation</name>
        <dbReference type="ChEBI" id="CHEBI:60240"/>
        <label>2</label>
    </ligand>
</feature>
<dbReference type="GO" id="GO:0005829">
    <property type="term" value="C:cytosol"/>
    <property type="evidence" value="ECO:0007669"/>
    <property type="project" value="TreeGrafter"/>
</dbReference>
<keyword evidence="4" id="KW-1185">Reference proteome</keyword>
<dbReference type="Pfam" id="PF01026">
    <property type="entry name" value="TatD_DNase"/>
    <property type="match status" value="1"/>
</dbReference>
<proteinExistence type="predicted"/>
<accession>A0A845QJV9</accession>
<dbReference type="RefSeq" id="WP_160202157.1">
    <property type="nucleotide sequence ID" value="NZ_QXWK01000016.1"/>
</dbReference>
<dbReference type="PIRSF" id="PIRSF005902">
    <property type="entry name" value="DNase_TatD"/>
    <property type="match status" value="1"/>
</dbReference>
<feature type="binding site" evidence="2">
    <location>
        <position position="224"/>
    </location>
    <ligand>
        <name>a divalent metal cation</name>
        <dbReference type="ChEBI" id="CHEBI:60240"/>
        <label>1</label>
    </ligand>
</feature>
<dbReference type="InterPro" id="IPR001130">
    <property type="entry name" value="TatD-like"/>
</dbReference>
<dbReference type="PROSITE" id="PS01091">
    <property type="entry name" value="TATD_3"/>
    <property type="match status" value="1"/>
</dbReference>
<dbReference type="EMBL" id="QXWK01000016">
    <property type="protein sequence ID" value="NBH61876.1"/>
    <property type="molecule type" value="Genomic_DNA"/>
</dbReference>
<protein>
    <submittedName>
        <fullName evidence="3">TatD family deoxyribonuclease</fullName>
    </submittedName>
</protein>
<sequence length="276" mass="31549">MLFDSHTHLNNERYSEAEVLQLMEEIESSEVSYVMDVGFDLESSALAVKHAAEKPWCYATVGFHPHDAKNLDDMTLELIRGLAKKEKVQAIGEIGLDFHYDFSERDVQRYWFRRQIKLANELKMPIAIHSREADQETMDILKEEGAFSEERQSWFPKRKGPDGSFLPDSRVLLHCFSGSKELAKQYVKLGATLSICGPVTFKNNRKTQAVVQEIPLEFLLVETDAPYLTPEPFRGRPNKSPYVEHTARRLAVLKGISYEEVASITCENAKVFYGIK</sequence>
<dbReference type="CDD" id="cd01310">
    <property type="entry name" value="TatD_DNAse"/>
    <property type="match status" value="1"/>
</dbReference>
<feature type="binding site" evidence="2">
    <location>
        <position position="6"/>
    </location>
    <ligand>
        <name>a divalent metal cation</name>
        <dbReference type="ChEBI" id="CHEBI:60240"/>
        <label>1</label>
    </ligand>
</feature>
<evidence type="ECO:0000256" key="2">
    <source>
        <dbReference type="PIRSR" id="PIRSR005902-1"/>
    </source>
</evidence>
<dbReference type="InterPro" id="IPR032466">
    <property type="entry name" value="Metal_Hydrolase"/>
</dbReference>
<evidence type="ECO:0000313" key="3">
    <source>
        <dbReference type="EMBL" id="NBH61876.1"/>
    </source>
</evidence>
<dbReference type="InterPro" id="IPR018228">
    <property type="entry name" value="DNase_TatD-rel_CS"/>
</dbReference>
<comment type="caution">
    <text evidence="3">The sequence shown here is derived from an EMBL/GenBank/DDBJ whole genome shotgun (WGS) entry which is preliminary data.</text>
</comment>
<feature type="binding site" evidence="2">
    <location>
        <position position="8"/>
    </location>
    <ligand>
        <name>a divalent metal cation</name>
        <dbReference type="ChEBI" id="CHEBI:60240"/>
        <label>1</label>
    </ligand>
</feature>
<name>A0A845QJV9_9FIRM</name>
<feature type="binding site" evidence="2">
    <location>
        <position position="129"/>
    </location>
    <ligand>
        <name>a divalent metal cation</name>
        <dbReference type="ChEBI" id="CHEBI:60240"/>
        <label>2</label>
    </ligand>
</feature>
<dbReference type="Proteomes" id="UP000446866">
    <property type="component" value="Unassembled WGS sequence"/>
</dbReference>
<organism evidence="3 4">
    <name type="scientific">Anaerotruncus colihominis</name>
    <dbReference type="NCBI Taxonomy" id="169435"/>
    <lineage>
        <taxon>Bacteria</taxon>
        <taxon>Bacillati</taxon>
        <taxon>Bacillota</taxon>
        <taxon>Clostridia</taxon>
        <taxon>Eubacteriales</taxon>
        <taxon>Oscillospiraceae</taxon>
        <taxon>Anaerotruncus</taxon>
    </lineage>
</organism>
<evidence type="ECO:0000313" key="4">
    <source>
        <dbReference type="Proteomes" id="UP000446866"/>
    </source>
</evidence>
<gene>
    <name evidence="3" type="ORF">D0435_09450</name>
</gene>
<evidence type="ECO:0000256" key="1">
    <source>
        <dbReference type="ARBA" id="ARBA00022801"/>
    </source>
</evidence>
<dbReference type="GO" id="GO:0016788">
    <property type="term" value="F:hydrolase activity, acting on ester bonds"/>
    <property type="evidence" value="ECO:0007669"/>
    <property type="project" value="InterPro"/>
</dbReference>
<dbReference type="Gene3D" id="3.20.20.140">
    <property type="entry name" value="Metal-dependent hydrolases"/>
    <property type="match status" value="1"/>
</dbReference>